<dbReference type="OrthoDB" id="10455751at2759"/>
<feature type="transmembrane region" description="Helical" evidence="1">
    <location>
        <begin position="95"/>
        <end position="115"/>
    </location>
</feature>
<proteinExistence type="predicted"/>
<sequence>MSSYALGVYVPTLISLSGFNISIHAGEAWPEGIAGMFRYNAGSWSCVLANTPETYTTGIRARGVAYAFGFSRLGASGGALLCPRMFDKWLLSVQVITWVFAGLLTISVFGIIVPYGSDPVIRGYEFGASSVRDSDTDLESSVEGKEGHLLVNNLGEHKTIPLHYKVEEDMEFLQVEREPEPQSVKDLHEQ</sequence>
<protein>
    <submittedName>
        <fullName evidence="2">Uncharacterized protein</fullName>
    </submittedName>
</protein>
<dbReference type="AlphaFoldDB" id="A0A3F2S071"/>
<accession>A0A3F2S071</accession>
<evidence type="ECO:0000313" key="2">
    <source>
        <dbReference type="EMBL" id="RLN67710.1"/>
    </source>
</evidence>
<evidence type="ECO:0000313" key="3">
    <source>
        <dbReference type="Proteomes" id="UP000277300"/>
    </source>
</evidence>
<keyword evidence="1" id="KW-0812">Transmembrane</keyword>
<keyword evidence="1" id="KW-0472">Membrane</keyword>
<evidence type="ECO:0000256" key="1">
    <source>
        <dbReference type="SAM" id="Phobius"/>
    </source>
</evidence>
<organism evidence="2 3">
    <name type="scientific">Phytophthora kernoviae</name>
    <dbReference type="NCBI Taxonomy" id="325452"/>
    <lineage>
        <taxon>Eukaryota</taxon>
        <taxon>Sar</taxon>
        <taxon>Stramenopiles</taxon>
        <taxon>Oomycota</taxon>
        <taxon>Peronosporomycetes</taxon>
        <taxon>Peronosporales</taxon>
        <taxon>Peronosporaceae</taxon>
        <taxon>Phytophthora</taxon>
    </lineage>
</organism>
<keyword evidence="1" id="KW-1133">Transmembrane helix</keyword>
<gene>
    <name evidence="2" type="ORF">BBP00_00001479</name>
</gene>
<comment type="caution">
    <text evidence="2">The sequence shown here is derived from an EMBL/GenBank/DDBJ whole genome shotgun (WGS) entry which is preliminary data.</text>
</comment>
<dbReference type="EMBL" id="MBDO02000020">
    <property type="protein sequence ID" value="RLN67710.1"/>
    <property type="molecule type" value="Genomic_DNA"/>
</dbReference>
<reference evidence="2 3" key="1">
    <citation type="submission" date="2018-07" db="EMBL/GenBank/DDBJ databases">
        <title>Genome sequencing of oomycete isolates from Chile give support for New Zealand origin for Phytophthora kernoviae and make available the first Nothophytophthora sp. genome.</title>
        <authorList>
            <person name="Studholme D.J."/>
            <person name="Sanfuentes E."/>
            <person name="Panda P."/>
            <person name="Hill R."/>
            <person name="Sambles C."/>
            <person name="Grant M."/>
            <person name="Williams N.M."/>
            <person name="Mcdougal R.L."/>
        </authorList>
    </citation>
    <scope>NUCLEOTIDE SEQUENCE [LARGE SCALE GENOMIC DNA]</scope>
    <source>
        <strain evidence="2">Chile6</strain>
    </source>
</reference>
<name>A0A3F2S071_9STRA</name>
<dbReference type="Proteomes" id="UP000277300">
    <property type="component" value="Unassembled WGS sequence"/>
</dbReference>